<dbReference type="Proteomes" id="UP001595075">
    <property type="component" value="Unassembled WGS sequence"/>
</dbReference>
<keyword evidence="3" id="KW-1185">Reference proteome</keyword>
<organism evidence="2 3">
    <name type="scientific">Oculimacula yallundae</name>
    <dbReference type="NCBI Taxonomy" id="86028"/>
    <lineage>
        <taxon>Eukaryota</taxon>
        <taxon>Fungi</taxon>
        <taxon>Dikarya</taxon>
        <taxon>Ascomycota</taxon>
        <taxon>Pezizomycotina</taxon>
        <taxon>Leotiomycetes</taxon>
        <taxon>Helotiales</taxon>
        <taxon>Ploettnerulaceae</taxon>
        <taxon>Oculimacula</taxon>
    </lineage>
</organism>
<accession>A0ABR4CEX3</accession>
<reference evidence="2 3" key="1">
    <citation type="journal article" date="2024" name="Commun. Biol.">
        <title>Comparative genomic analysis of thermophilic fungi reveals convergent evolutionary adaptations and gene losses.</title>
        <authorList>
            <person name="Steindorff A.S."/>
            <person name="Aguilar-Pontes M.V."/>
            <person name="Robinson A.J."/>
            <person name="Andreopoulos B."/>
            <person name="LaButti K."/>
            <person name="Kuo A."/>
            <person name="Mondo S."/>
            <person name="Riley R."/>
            <person name="Otillar R."/>
            <person name="Haridas S."/>
            <person name="Lipzen A."/>
            <person name="Grimwood J."/>
            <person name="Schmutz J."/>
            <person name="Clum A."/>
            <person name="Reid I.D."/>
            <person name="Moisan M.C."/>
            <person name="Butler G."/>
            <person name="Nguyen T.T.M."/>
            <person name="Dewar K."/>
            <person name="Conant G."/>
            <person name="Drula E."/>
            <person name="Henrissat B."/>
            <person name="Hansel C."/>
            <person name="Singer S."/>
            <person name="Hutchinson M.I."/>
            <person name="de Vries R.P."/>
            <person name="Natvig D.O."/>
            <person name="Powell A.J."/>
            <person name="Tsang A."/>
            <person name="Grigoriev I.V."/>
        </authorList>
    </citation>
    <scope>NUCLEOTIDE SEQUENCE [LARGE SCALE GENOMIC DNA]</scope>
    <source>
        <strain evidence="2 3">CBS 494.80</strain>
    </source>
</reference>
<gene>
    <name evidence="2" type="ORF">VTL71DRAFT_16170</name>
</gene>
<evidence type="ECO:0000313" key="3">
    <source>
        <dbReference type="Proteomes" id="UP001595075"/>
    </source>
</evidence>
<evidence type="ECO:0000313" key="2">
    <source>
        <dbReference type="EMBL" id="KAL2068072.1"/>
    </source>
</evidence>
<dbReference type="Pfam" id="PF01728">
    <property type="entry name" value="FtsJ"/>
    <property type="match status" value="1"/>
</dbReference>
<dbReference type="InterPro" id="IPR029063">
    <property type="entry name" value="SAM-dependent_MTases_sf"/>
</dbReference>
<comment type="caution">
    <text evidence="2">The sequence shown here is derived from an EMBL/GenBank/DDBJ whole genome shotgun (WGS) entry which is preliminary data.</text>
</comment>
<feature type="domain" description="Ribosomal RNA methyltransferase FtsJ" evidence="1">
    <location>
        <begin position="92"/>
        <end position="276"/>
    </location>
</feature>
<protein>
    <recommendedName>
        <fullName evidence="1">Ribosomal RNA methyltransferase FtsJ domain-containing protein</fullName>
    </recommendedName>
</protein>
<name>A0ABR4CEX3_9HELO</name>
<dbReference type="Gene3D" id="3.40.50.150">
    <property type="entry name" value="Vaccinia Virus protein VP39"/>
    <property type="match status" value="1"/>
</dbReference>
<proteinExistence type="predicted"/>
<dbReference type="EMBL" id="JAZHXI010000009">
    <property type="protein sequence ID" value="KAL2068072.1"/>
    <property type="molecule type" value="Genomic_DNA"/>
</dbReference>
<evidence type="ECO:0000259" key="1">
    <source>
        <dbReference type="Pfam" id="PF01728"/>
    </source>
</evidence>
<dbReference type="InterPro" id="IPR002877">
    <property type="entry name" value="RNA_MeTrfase_FtsJ_dom"/>
</dbReference>
<sequence length="350" mass="39660">MESLGDLGDSLPVVKLSPIKVFYNHLYQTEPVYAKLKDLKDRGWKSTKGDEYFKNRRQRADTVSKHAAARFYQMMKEIGDEMQLEKKAFTQDKRNGGDFQILGLCMAPGGYTYSALKYNKGSKAWGITLPTSQGGHEVILQCPASNVLQEDITMFATEFGVDEIPVNHPARDTFKAERPFIDQEFDLVICDGQVLRSHERPEYREATEATRLTTSQLILALQRIRQGGTMIMLLHRIEAMDTLELLYTFSRFSDIEVFKPVKKHAIKSTFYLIARNVQPDAEAAKEAVGTWKMAWWNATFGGDEGKGAGRVALDDGYAQSIIDSFACRFTELAKPIWSIQLEALRKSEFV</sequence>
<dbReference type="SUPFAM" id="SSF53335">
    <property type="entry name" value="S-adenosyl-L-methionine-dependent methyltransferases"/>
    <property type="match status" value="1"/>
</dbReference>